<comment type="cofactor">
    <cofactor evidence="3">
        <name>Zn(2+)</name>
        <dbReference type="ChEBI" id="CHEBI:29105"/>
    </cofactor>
    <text evidence="3">Binds 1 divalent metal cation per subunit.</text>
</comment>
<dbReference type="SUPFAM" id="SSF63829">
    <property type="entry name" value="Calcium-dependent phosphotriesterase"/>
    <property type="match status" value="1"/>
</dbReference>
<organism evidence="5 6">
    <name type="scientific">Mesorhizobium denitrificans</name>
    <dbReference type="NCBI Taxonomy" id="2294114"/>
    <lineage>
        <taxon>Bacteria</taxon>
        <taxon>Pseudomonadati</taxon>
        <taxon>Pseudomonadota</taxon>
        <taxon>Alphaproteobacteria</taxon>
        <taxon>Hyphomicrobiales</taxon>
        <taxon>Phyllobacteriaceae</taxon>
        <taxon>Mesorhizobium</taxon>
    </lineage>
</organism>
<keyword evidence="3" id="KW-0862">Zinc</keyword>
<dbReference type="InterPro" id="IPR013658">
    <property type="entry name" value="SGL"/>
</dbReference>
<feature type="binding site" evidence="3">
    <location>
        <position position="99"/>
    </location>
    <ligand>
        <name>substrate</name>
    </ligand>
</feature>
<evidence type="ECO:0000313" key="6">
    <source>
        <dbReference type="Proteomes" id="UP000262379"/>
    </source>
</evidence>
<dbReference type="GO" id="GO:0005509">
    <property type="term" value="F:calcium ion binding"/>
    <property type="evidence" value="ECO:0007669"/>
    <property type="project" value="TreeGrafter"/>
</dbReference>
<keyword evidence="6" id="KW-1185">Reference proteome</keyword>
<dbReference type="GO" id="GO:0019853">
    <property type="term" value="P:L-ascorbic acid biosynthetic process"/>
    <property type="evidence" value="ECO:0007669"/>
    <property type="project" value="TreeGrafter"/>
</dbReference>
<evidence type="ECO:0000256" key="1">
    <source>
        <dbReference type="ARBA" id="ARBA00008853"/>
    </source>
</evidence>
<name>A0A371XJX0_9HYPH</name>
<comment type="similarity">
    <text evidence="1">Belongs to the SMP-30/CGR1 family.</text>
</comment>
<evidence type="ECO:0000256" key="3">
    <source>
        <dbReference type="PIRSR" id="PIRSR605511-2"/>
    </source>
</evidence>
<dbReference type="PRINTS" id="PR01790">
    <property type="entry name" value="SMP30FAMILY"/>
</dbReference>
<dbReference type="GO" id="GO:0004341">
    <property type="term" value="F:gluconolactonase activity"/>
    <property type="evidence" value="ECO:0007669"/>
    <property type="project" value="TreeGrafter"/>
</dbReference>
<dbReference type="InterPro" id="IPR005511">
    <property type="entry name" value="SMP-30"/>
</dbReference>
<dbReference type="PANTHER" id="PTHR10907">
    <property type="entry name" value="REGUCALCIN"/>
    <property type="match status" value="1"/>
</dbReference>
<evidence type="ECO:0000313" key="5">
    <source>
        <dbReference type="EMBL" id="RFC69515.1"/>
    </source>
</evidence>
<feature type="domain" description="SMP-30/Gluconolactonase/LRE-like region" evidence="4">
    <location>
        <begin position="14"/>
        <end position="254"/>
    </location>
</feature>
<evidence type="ECO:0000259" key="4">
    <source>
        <dbReference type="Pfam" id="PF08450"/>
    </source>
</evidence>
<proteinExistence type="inferred from homology"/>
<feature type="binding site" evidence="3">
    <location>
        <position position="16"/>
    </location>
    <ligand>
        <name>a divalent metal cation</name>
        <dbReference type="ChEBI" id="CHEBI:60240"/>
    </ligand>
</feature>
<protein>
    <submittedName>
        <fullName evidence="5">SMP-30/gluconolactonase/LRE family protein</fullName>
    </submittedName>
</protein>
<dbReference type="Proteomes" id="UP000262379">
    <property type="component" value="Unassembled WGS sequence"/>
</dbReference>
<dbReference type="PANTHER" id="PTHR10907:SF47">
    <property type="entry name" value="REGUCALCIN"/>
    <property type="match status" value="1"/>
</dbReference>
<dbReference type="Pfam" id="PF08450">
    <property type="entry name" value="SGL"/>
    <property type="match status" value="1"/>
</dbReference>
<comment type="caution">
    <text evidence="5">The sequence shown here is derived from an EMBL/GenBank/DDBJ whole genome shotgun (WGS) entry which is preliminary data.</text>
</comment>
<feature type="active site" description="Proton donor/acceptor" evidence="2">
    <location>
        <position position="196"/>
    </location>
</feature>
<sequence length="289" mass="31465">MSGTKRITDHVCQLGEGPTYDPATGTLYWFDIVGCKLLEKGMPDGELVIHELPFMASGLAVIDPVRQMLVTEHGLYIREVTTGKLTLHKAVEGDNEITRSNDCRVHPGGALWFSTMAKDERTGAGAIYWYREGEVKLLFPSITIPNSICFSPDGRIAYYTDTHQNLLMRIACDPVTGLPAGEPQIFYAHTGEGGLDGSVADAAGLLWNARWGAGCVDVYSQDGKHVRSVPVPARQVTCPVFVGKDASHMVVTSAWKGMSEPERAADPQAGCTFLLDVEVKGRFDPPVRL</sequence>
<dbReference type="AlphaFoldDB" id="A0A371XJX0"/>
<dbReference type="RefSeq" id="WP_116622136.1">
    <property type="nucleotide sequence ID" value="NZ_QURN01000001.1"/>
</dbReference>
<keyword evidence="3" id="KW-0479">Metal-binding</keyword>
<feature type="binding site" evidence="3">
    <location>
        <position position="146"/>
    </location>
    <ligand>
        <name>a divalent metal cation</name>
        <dbReference type="ChEBI" id="CHEBI:60240"/>
    </ligand>
</feature>
<dbReference type="EMBL" id="QURN01000001">
    <property type="protein sequence ID" value="RFC69515.1"/>
    <property type="molecule type" value="Genomic_DNA"/>
</dbReference>
<feature type="binding site" evidence="3">
    <location>
        <position position="196"/>
    </location>
    <ligand>
        <name>a divalent metal cation</name>
        <dbReference type="ChEBI" id="CHEBI:60240"/>
    </ligand>
</feature>
<accession>A0A371XJX0</accession>
<dbReference type="Gene3D" id="2.120.10.30">
    <property type="entry name" value="TolB, C-terminal domain"/>
    <property type="match status" value="1"/>
</dbReference>
<gene>
    <name evidence="5" type="ORF">DY251_01960</name>
</gene>
<feature type="binding site" evidence="3">
    <location>
        <position position="101"/>
    </location>
    <ligand>
        <name>substrate</name>
    </ligand>
</feature>
<feature type="binding site" evidence="3">
    <location>
        <position position="119"/>
    </location>
    <ligand>
        <name>substrate</name>
    </ligand>
</feature>
<evidence type="ECO:0000256" key="2">
    <source>
        <dbReference type="PIRSR" id="PIRSR605511-1"/>
    </source>
</evidence>
<reference evidence="6" key="1">
    <citation type="submission" date="2018-08" db="EMBL/GenBank/DDBJ databases">
        <authorList>
            <person name="Im W.T."/>
        </authorList>
    </citation>
    <scope>NUCLEOTIDE SEQUENCE [LARGE SCALE GENOMIC DNA]</scope>
    <source>
        <strain evidence="6">LA-28</strain>
    </source>
</reference>
<dbReference type="InterPro" id="IPR011042">
    <property type="entry name" value="6-blade_b-propeller_TolB-like"/>
</dbReference>